<sequence>MCSFDVVSLYLSLPHQLIIESVTEFLIDLNTDITIIKKIEKLCRLCLNMNVFSFDGQWFQQIGGSPMGSPLSTVVAELVMSRLDRWINSQHASDLIFWRRYIDDIFCICSKDKVTSILNTLNKSENNNVLPFLDILIIRTSTKFHTTVFYKKHMNPSYTHYTSFCPISHKITVVKTLTKRIFTHCSLPCFKTIEQTNITNHLTALAHKLNKYGIATYFSTHANLGSLLRNPITKNISSDPLSKSNAIYSVKCNQCNATYVGETSRTIETRLKEHERNIRYKDNRSLIYQHTSTTGHTFNLKQVIAHYHDIERKQQRLFLEALSYCLNPDIHAKRYNFLKFVHERIYNMKLQEDGIRVPINTPEISDDKKAMSLKKVC</sequence>
<dbReference type="PROSITE" id="PS50878">
    <property type="entry name" value="RT_POL"/>
    <property type="match status" value="1"/>
</dbReference>
<proteinExistence type="predicted"/>
<protein>
    <recommendedName>
        <fullName evidence="1">Reverse transcriptase domain-containing protein</fullName>
    </recommendedName>
</protein>
<feature type="domain" description="Reverse transcriptase" evidence="1">
    <location>
        <begin position="1"/>
        <end position="166"/>
    </location>
</feature>
<evidence type="ECO:0000259" key="1">
    <source>
        <dbReference type="PROSITE" id="PS50878"/>
    </source>
</evidence>
<dbReference type="SUPFAM" id="SSF56672">
    <property type="entry name" value="DNA/RNA polymerases"/>
    <property type="match status" value="1"/>
</dbReference>
<evidence type="ECO:0000313" key="2">
    <source>
        <dbReference type="EMBL" id="UYV69693.1"/>
    </source>
</evidence>
<name>A0ABY6KLH9_9ARAC</name>
<evidence type="ECO:0000313" key="3">
    <source>
        <dbReference type="Proteomes" id="UP001235939"/>
    </source>
</evidence>
<dbReference type="Proteomes" id="UP001235939">
    <property type="component" value="Chromosome 07"/>
</dbReference>
<reference evidence="2 3" key="1">
    <citation type="submission" date="2022-01" db="EMBL/GenBank/DDBJ databases">
        <title>A chromosomal length assembly of Cordylochernes scorpioides.</title>
        <authorList>
            <person name="Zeh D."/>
            <person name="Zeh J."/>
        </authorList>
    </citation>
    <scope>NUCLEOTIDE SEQUENCE [LARGE SCALE GENOMIC DNA]</scope>
    <source>
        <strain evidence="2">IN4F17</strain>
        <tissue evidence="2">Whole Body</tissue>
    </source>
</reference>
<dbReference type="InterPro" id="IPR000477">
    <property type="entry name" value="RT_dom"/>
</dbReference>
<dbReference type="InterPro" id="IPR058912">
    <property type="entry name" value="HTH_animal"/>
</dbReference>
<dbReference type="Pfam" id="PF26215">
    <property type="entry name" value="HTH_animal"/>
    <property type="match status" value="1"/>
</dbReference>
<dbReference type="CDD" id="cd00304">
    <property type="entry name" value="RT_like"/>
    <property type="match status" value="1"/>
</dbReference>
<dbReference type="PANTHER" id="PTHR21301:SF10">
    <property type="entry name" value="REVERSE TRANSCRIPTASE DOMAIN-CONTAINING PROTEIN"/>
    <property type="match status" value="1"/>
</dbReference>
<dbReference type="InterPro" id="IPR043502">
    <property type="entry name" value="DNA/RNA_pol_sf"/>
</dbReference>
<organism evidence="2 3">
    <name type="scientific">Cordylochernes scorpioides</name>
    <dbReference type="NCBI Taxonomy" id="51811"/>
    <lineage>
        <taxon>Eukaryota</taxon>
        <taxon>Metazoa</taxon>
        <taxon>Ecdysozoa</taxon>
        <taxon>Arthropoda</taxon>
        <taxon>Chelicerata</taxon>
        <taxon>Arachnida</taxon>
        <taxon>Pseudoscorpiones</taxon>
        <taxon>Cheliferoidea</taxon>
        <taxon>Chernetidae</taxon>
        <taxon>Cordylochernes</taxon>
    </lineage>
</organism>
<dbReference type="Pfam" id="PF00078">
    <property type="entry name" value="RVT_1"/>
    <property type="match status" value="1"/>
</dbReference>
<keyword evidence="3" id="KW-1185">Reference proteome</keyword>
<dbReference type="EMBL" id="CP092869">
    <property type="protein sequence ID" value="UYV69693.1"/>
    <property type="molecule type" value="Genomic_DNA"/>
</dbReference>
<accession>A0ABY6KLH9</accession>
<dbReference type="PANTHER" id="PTHR21301">
    <property type="entry name" value="REVERSE TRANSCRIPTASE"/>
    <property type="match status" value="1"/>
</dbReference>
<gene>
    <name evidence="2" type="ORF">LAZ67_7000263</name>
</gene>